<protein>
    <submittedName>
        <fullName evidence="1">Uncharacterized protein</fullName>
    </submittedName>
</protein>
<keyword evidence="2" id="KW-1185">Reference proteome</keyword>
<name>A0A181CAN0_9PROT</name>
<sequence>MTDTNAQVYAVYLTAAATEAGVARPAGYVTNRVVWDGTSAWTPGSGSAIVADPDGQFPIGGTYTPSTGYALAGASSATAGTALPLTLTPDHDGPATKTTVTLSDGGAGGTFSASTVTFGAGVNTAQGVTYTPKAAGTVTISATNTGGLTNPASLSVTVGAAAT</sequence>
<dbReference type="KEGG" id="kre:GWK63_07635"/>
<evidence type="ECO:0000313" key="1">
    <source>
        <dbReference type="EMBL" id="QIP35352.1"/>
    </source>
</evidence>
<dbReference type="GeneID" id="85022021"/>
<dbReference type="RefSeq" id="WP_007398483.1">
    <property type="nucleotide sequence ID" value="NZ_CALMTF010000103.1"/>
</dbReference>
<proteinExistence type="predicted"/>
<dbReference type="EMBL" id="CP050139">
    <property type="protein sequence ID" value="QIP35352.1"/>
    <property type="molecule type" value="Genomic_DNA"/>
</dbReference>
<organism evidence="1 2">
    <name type="scientific">Komagataeibacter rhaeticus</name>
    <dbReference type="NCBI Taxonomy" id="215221"/>
    <lineage>
        <taxon>Bacteria</taxon>
        <taxon>Pseudomonadati</taxon>
        <taxon>Pseudomonadota</taxon>
        <taxon>Alphaproteobacteria</taxon>
        <taxon>Acetobacterales</taxon>
        <taxon>Acetobacteraceae</taxon>
        <taxon>Komagataeibacter</taxon>
    </lineage>
</organism>
<evidence type="ECO:0000313" key="2">
    <source>
        <dbReference type="Proteomes" id="UP000502533"/>
    </source>
</evidence>
<gene>
    <name evidence="1" type="ORF">GWK63_07635</name>
</gene>
<reference evidence="1 2" key="1">
    <citation type="submission" date="2020-03" db="EMBL/GenBank/DDBJ databases">
        <title>Isolation of cellulose-producing strains, genome characterization and application of the synthesized cellulose films as an economical and sustainable material for piezoelectric sensor construction.</title>
        <authorList>
            <person name="Mangayil R.K."/>
        </authorList>
    </citation>
    <scope>NUCLEOTIDE SEQUENCE [LARGE SCALE GENOMIC DNA]</scope>
    <source>
        <strain evidence="1 2">ENS 9a1a</strain>
    </source>
</reference>
<dbReference type="AlphaFoldDB" id="A0A181CAN0"/>
<accession>A0A181CAN0</accession>
<dbReference type="Proteomes" id="UP000502533">
    <property type="component" value="Chromosome"/>
</dbReference>